<reference evidence="1 2" key="1">
    <citation type="journal article" date="2018" name="Front. Plant Sci.">
        <title>Red Clover (Trifolium pratense) and Zigzag Clover (T. medium) - A Picture of Genomic Similarities and Differences.</title>
        <authorList>
            <person name="Dluhosova J."/>
            <person name="Istvanek J."/>
            <person name="Nedelnik J."/>
            <person name="Repkova J."/>
        </authorList>
    </citation>
    <scope>NUCLEOTIDE SEQUENCE [LARGE SCALE GENOMIC DNA]</scope>
    <source>
        <strain evidence="2">cv. 10/8</strain>
        <tissue evidence="1">Leaf</tissue>
    </source>
</reference>
<dbReference type="AlphaFoldDB" id="A0A392TU11"/>
<dbReference type="EMBL" id="LXQA010646045">
    <property type="protein sequence ID" value="MCI63927.1"/>
    <property type="molecule type" value="Genomic_DNA"/>
</dbReference>
<comment type="caution">
    <text evidence="1">The sequence shown here is derived from an EMBL/GenBank/DDBJ whole genome shotgun (WGS) entry which is preliminary data.</text>
</comment>
<evidence type="ECO:0000313" key="2">
    <source>
        <dbReference type="Proteomes" id="UP000265520"/>
    </source>
</evidence>
<name>A0A392TU11_9FABA</name>
<protein>
    <submittedName>
        <fullName evidence="1">Uncharacterized protein</fullName>
    </submittedName>
</protein>
<sequence>SLVGPVVIDAELSREDHGSIPTTAIGRRLKLLDAGTGP</sequence>
<feature type="non-terminal residue" evidence="1">
    <location>
        <position position="1"/>
    </location>
</feature>
<keyword evidence="2" id="KW-1185">Reference proteome</keyword>
<proteinExistence type="predicted"/>
<evidence type="ECO:0000313" key="1">
    <source>
        <dbReference type="EMBL" id="MCI63927.1"/>
    </source>
</evidence>
<accession>A0A392TU11</accession>
<organism evidence="1 2">
    <name type="scientific">Trifolium medium</name>
    <dbReference type="NCBI Taxonomy" id="97028"/>
    <lineage>
        <taxon>Eukaryota</taxon>
        <taxon>Viridiplantae</taxon>
        <taxon>Streptophyta</taxon>
        <taxon>Embryophyta</taxon>
        <taxon>Tracheophyta</taxon>
        <taxon>Spermatophyta</taxon>
        <taxon>Magnoliopsida</taxon>
        <taxon>eudicotyledons</taxon>
        <taxon>Gunneridae</taxon>
        <taxon>Pentapetalae</taxon>
        <taxon>rosids</taxon>
        <taxon>fabids</taxon>
        <taxon>Fabales</taxon>
        <taxon>Fabaceae</taxon>
        <taxon>Papilionoideae</taxon>
        <taxon>50 kb inversion clade</taxon>
        <taxon>NPAAA clade</taxon>
        <taxon>Hologalegina</taxon>
        <taxon>IRL clade</taxon>
        <taxon>Trifolieae</taxon>
        <taxon>Trifolium</taxon>
    </lineage>
</organism>
<dbReference type="Proteomes" id="UP000265520">
    <property type="component" value="Unassembled WGS sequence"/>
</dbReference>